<name>H9UGP5_SPIAZ</name>
<evidence type="ECO:0000313" key="2">
    <source>
        <dbReference type="EMBL" id="AFG36688.1"/>
    </source>
</evidence>
<dbReference type="STRING" id="889378.Spiaf_0587"/>
<feature type="signal peptide" evidence="1">
    <location>
        <begin position="1"/>
        <end position="27"/>
    </location>
</feature>
<organism evidence="2 3">
    <name type="scientific">Spirochaeta africana (strain ATCC 700263 / DSM 8902 / Z-7692)</name>
    <dbReference type="NCBI Taxonomy" id="889378"/>
    <lineage>
        <taxon>Bacteria</taxon>
        <taxon>Pseudomonadati</taxon>
        <taxon>Spirochaetota</taxon>
        <taxon>Spirochaetia</taxon>
        <taxon>Spirochaetales</taxon>
        <taxon>Spirochaetaceae</taxon>
        <taxon>Spirochaeta</taxon>
    </lineage>
</organism>
<proteinExistence type="predicted"/>
<dbReference type="PATRIC" id="fig|889378.3.peg.596"/>
<dbReference type="HOGENOM" id="CLU_081868_1_0_12"/>
<dbReference type="Pfam" id="PF20380">
    <property type="entry name" value="DUF6675"/>
    <property type="match status" value="1"/>
</dbReference>
<accession>H9UGP5</accession>
<sequence length="277" mass="31363">MTTKSPAIPVMLLAILPAIFSPQPAAAQPRLPSLLDYLSTTQQQQLLQDHTLFRYDDSGTGARLMPPVAAMQQADQLPDSGLLAETLQFIPADPDADYLYTDHDFHLHLYRLMLAVETMAGIEYYSASRERMRTLFTESRFVRSPRSRQTAAVSVTDTIPATAEYYLLQHDSTFGENIYRIAYHYNQHSIRVDMRNHATVRYGIFPAIRDDDMRISLLLHPLPEGLLVYGYIHAEPVMTFGIQSRIRNSISNRLQALSSWFSEAAAESIPELSFPPQ</sequence>
<dbReference type="EMBL" id="CP003282">
    <property type="protein sequence ID" value="AFG36688.1"/>
    <property type="molecule type" value="Genomic_DNA"/>
</dbReference>
<dbReference type="InterPro" id="IPR046745">
    <property type="entry name" value="DUF6675"/>
</dbReference>
<evidence type="ECO:0000256" key="1">
    <source>
        <dbReference type="SAM" id="SignalP"/>
    </source>
</evidence>
<keyword evidence="1" id="KW-0732">Signal</keyword>
<gene>
    <name evidence="2" type="ordered locus">Spiaf_0587</name>
</gene>
<dbReference type="KEGG" id="sfc:Spiaf_0587"/>
<dbReference type="RefSeq" id="WP_014454685.1">
    <property type="nucleotide sequence ID" value="NC_017098.1"/>
</dbReference>
<protein>
    <submittedName>
        <fullName evidence="2">Uncharacterized protein</fullName>
    </submittedName>
</protein>
<dbReference type="AlphaFoldDB" id="H9UGP5"/>
<feature type="chain" id="PRO_5003623005" evidence="1">
    <location>
        <begin position="28"/>
        <end position="277"/>
    </location>
</feature>
<evidence type="ECO:0000313" key="3">
    <source>
        <dbReference type="Proteomes" id="UP000007383"/>
    </source>
</evidence>
<reference evidence="3" key="1">
    <citation type="journal article" date="2013" name="Stand. Genomic Sci.">
        <title>Complete genome sequence of the halophilic bacterium Spirochaeta africana type strain (Z-7692(T)) from the alkaline Lake Magadi in the East African Rift.</title>
        <authorList>
            <person name="Liolos K."/>
            <person name="Abt B."/>
            <person name="Scheuner C."/>
            <person name="Teshima H."/>
            <person name="Held B."/>
            <person name="Lapidus A."/>
            <person name="Nolan M."/>
            <person name="Lucas S."/>
            <person name="Deshpande S."/>
            <person name="Cheng J.F."/>
            <person name="Tapia R."/>
            <person name="Goodwin L.A."/>
            <person name="Pitluck S."/>
            <person name="Pagani I."/>
            <person name="Ivanova N."/>
            <person name="Mavromatis K."/>
            <person name="Mikhailova N."/>
            <person name="Huntemann M."/>
            <person name="Pati A."/>
            <person name="Chen A."/>
            <person name="Palaniappan K."/>
            <person name="Land M."/>
            <person name="Rohde M."/>
            <person name="Tindall B.J."/>
            <person name="Detter J.C."/>
            <person name="Goker M."/>
            <person name="Bristow J."/>
            <person name="Eisen J.A."/>
            <person name="Markowitz V."/>
            <person name="Hugenholtz P."/>
            <person name="Woyke T."/>
            <person name="Klenk H.P."/>
            <person name="Kyrpides N.C."/>
        </authorList>
    </citation>
    <scope>NUCLEOTIDE SEQUENCE</scope>
    <source>
        <strain evidence="3">ATCC 700263 / DSM 8902 / Z-7692</strain>
    </source>
</reference>
<keyword evidence="3" id="KW-1185">Reference proteome</keyword>
<dbReference type="eggNOG" id="ENOG5034B4E">
    <property type="taxonomic scope" value="Bacteria"/>
</dbReference>
<dbReference type="OrthoDB" id="357887at2"/>
<dbReference type="Proteomes" id="UP000007383">
    <property type="component" value="Chromosome"/>
</dbReference>